<dbReference type="AlphaFoldDB" id="A0A7U6JIM2"/>
<dbReference type="KEGG" id="tbn:TBH_C2783"/>
<dbReference type="InterPro" id="IPR036280">
    <property type="entry name" value="Multihaem_cyt_sf"/>
</dbReference>
<organism evidence="2 3">
    <name type="scientific">Thiolapillus brandeum</name>
    <dbReference type="NCBI Taxonomy" id="1076588"/>
    <lineage>
        <taxon>Bacteria</taxon>
        <taxon>Pseudomonadati</taxon>
        <taxon>Pseudomonadota</taxon>
        <taxon>Gammaproteobacteria</taxon>
        <taxon>Chromatiales</taxon>
        <taxon>Sedimenticolaceae</taxon>
        <taxon>Thiolapillus</taxon>
    </lineage>
</organism>
<keyword evidence="1" id="KW-0732">Signal</keyword>
<keyword evidence="3" id="KW-1185">Reference proteome</keyword>
<gene>
    <name evidence="2" type="ORF">TBH_C2783</name>
</gene>
<name>A0A7U6JIM2_9GAMM</name>
<protein>
    <recommendedName>
        <fullName evidence="4">Cytochrome c7-like domain-containing protein</fullName>
    </recommendedName>
</protein>
<evidence type="ECO:0000313" key="2">
    <source>
        <dbReference type="EMBL" id="BAO45684.1"/>
    </source>
</evidence>
<evidence type="ECO:0000256" key="1">
    <source>
        <dbReference type="SAM" id="SignalP"/>
    </source>
</evidence>
<dbReference type="EMBL" id="AP012273">
    <property type="protein sequence ID" value="BAO45684.1"/>
    <property type="molecule type" value="Genomic_DNA"/>
</dbReference>
<dbReference type="Proteomes" id="UP000031631">
    <property type="component" value="Chromosome"/>
</dbReference>
<proteinExistence type="predicted"/>
<evidence type="ECO:0008006" key="4">
    <source>
        <dbReference type="Google" id="ProtNLM"/>
    </source>
</evidence>
<dbReference type="SUPFAM" id="SSF48695">
    <property type="entry name" value="Multiheme cytochromes"/>
    <property type="match status" value="1"/>
</dbReference>
<feature type="chain" id="PRO_5030561051" description="Cytochrome c7-like domain-containing protein" evidence="1">
    <location>
        <begin position="19"/>
        <end position="198"/>
    </location>
</feature>
<sequence>MRRLLVILLACFCVQLGAAEKPEQERWWEKRSQQKPDLYFPHKAHDEVMKTSGVSCLACHPFKGIEETNPERAAALALVANEPLKAICHSCHVEDRSAPAQCRLCHSDPKKIWPRNHDFDYVRLHGPDATRDEKACQSCHLDLKDCIDCHFRRDAATRRKHGPGYRLSHGLEARMDPAQCGSCHNPSYCFDCHREIGP</sequence>
<reference evidence="2 3" key="1">
    <citation type="journal article" date="2014" name="PLoS ONE">
        <title>Physiological and genomic features of a novel sulfur-oxidizing gammaproteobacterium belonging to a previously uncultivated symbiotic lineage isolated from a hydrothermal vent.</title>
        <authorList>
            <person name="Nunoura T."/>
            <person name="Takaki Y."/>
            <person name="Kazama H."/>
            <person name="Kakuta J."/>
            <person name="Shimamura S."/>
            <person name="Makita H."/>
            <person name="Hirai M."/>
            <person name="Miyazaki M."/>
            <person name="Takai K."/>
        </authorList>
    </citation>
    <scope>NUCLEOTIDE SEQUENCE [LARGE SCALE GENOMIC DNA]</scope>
    <source>
        <strain evidence="2 3">Hiromi1</strain>
    </source>
</reference>
<feature type="signal peptide" evidence="1">
    <location>
        <begin position="1"/>
        <end position="18"/>
    </location>
</feature>
<dbReference type="Gene3D" id="3.90.10.10">
    <property type="entry name" value="Cytochrome C3"/>
    <property type="match status" value="1"/>
</dbReference>
<evidence type="ECO:0000313" key="3">
    <source>
        <dbReference type="Proteomes" id="UP000031631"/>
    </source>
</evidence>
<dbReference type="RefSeq" id="WP_041069644.1">
    <property type="nucleotide sequence ID" value="NZ_AP012273.1"/>
</dbReference>
<accession>A0A7U6JIM2</accession>